<keyword evidence="2" id="KW-0812">Transmembrane</keyword>
<organism evidence="4 5">
    <name type="scientific">Purpureocillium lilacinum</name>
    <name type="common">Paecilomyces lilacinus</name>
    <dbReference type="NCBI Taxonomy" id="33203"/>
    <lineage>
        <taxon>Eukaryota</taxon>
        <taxon>Fungi</taxon>
        <taxon>Dikarya</taxon>
        <taxon>Ascomycota</taxon>
        <taxon>Pezizomycotina</taxon>
        <taxon>Sordariomycetes</taxon>
        <taxon>Hypocreomycetidae</taxon>
        <taxon>Hypocreales</taxon>
        <taxon>Ophiocordycipitaceae</taxon>
        <taxon>Purpureocillium</taxon>
    </lineage>
</organism>
<keyword evidence="2" id="KW-0472">Membrane</keyword>
<proteinExistence type="predicted"/>
<comment type="caution">
    <text evidence="4">The sequence shown here is derived from an EMBL/GenBank/DDBJ whole genome shotgun (WGS) entry which is preliminary data.</text>
</comment>
<dbReference type="Proteomes" id="UP000078340">
    <property type="component" value="Unassembled WGS sequence"/>
</dbReference>
<keyword evidence="3" id="KW-0732">Signal</keyword>
<feature type="signal peptide" evidence="3">
    <location>
        <begin position="1"/>
        <end position="18"/>
    </location>
</feature>
<sequence>MVFLKLQITWVTSRCALCSFLQRCSVPRGNGETQRRYYIQGAHFVVRVILKSCSNPPTSSSGPETRQPFNSATRRFDGCRYRRRRGMTPRRPSFMVGRRQRRAGSKGGREKGSSAGQAVIQAPRCAARAASRAVYAPGCMMPGIVVGCAYAFVVEPRGLSGSRCAAGRTKRCRNKAGRAGGGKASSGRGQRSAGRGFQANNGFVVFVSHTGTGGTMWFVCFFLFLGFRVLEPRATEQAER</sequence>
<evidence type="ECO:0000256" key="3">
    <source>
        <dbReference type="SAM" id="SignalP"/>
    </source>
</evidence>
<dbReference type="EMBL" id="LSBI01000006">
    <property type="protein sequence ID" value="OAQ88297.1"/>
    <property type="molecule type" value="Genomic_DNA"/>
</dbReference>
<keyword evidence="2" id="KW-1133">Transmembrane helix</keyword>
<evidence type="ECO:0000256" key="1">
    <source>
        <dbReference type="SAM" id="MobiDB-lite"/>
    </source>
</evidence>
<accession>A0A179HDK7</accession>
<feature type="region of interest" description="Disordered" evidence="1">
    <location>
        <begin position="95"/>
        <end position="116"/>
    </location>
</feature>
<dbReference type="AlphaFoldDB" id="A0A179HDK7"/>
<name>A0A179HDK7_PURLI</name>
<gene>
    <name evidence="4" type="ORF">VFPFJ_06762</name>
</gene>
<feature type="transmembrane region" description="Helical" evidence="2">
    <location>
        <begin position="133"/>
        <end position="153"/>
    </location>
</feature>
<feature type="chain" id="PRO_5008103520" evidence="3">
    <location>
        <begin position="19"/>
        <end position="240"/>
    </location>
</feature>
<feature type="transmembrane region" description="Helical" evidence="2">
    <location>
        <begin position="203"/>
        <end position="230"/>
    </location>
</feature>
<evidence type="ECO:0000256" key="2">
    <source>
        <dbReference type="SAM" id="Phobius"/>
    </source>
</evidence>
<protein>
    <submittedName>
        <fullName evidence="4">Uncharacterized protein</fullName>
    </submittedName>
</protein>
<reference evidence="4 5" key="1">
    <citation type="submission" date="2016-02" db="EMBL/GenBank/DDBJ databases">
        <title>Biosynthesis of antibiotic leucinostatins and their inhibition on Phytophthora in bio-control Purpureocillium lilacinum.</title>
        <authorList>
            <person name="Wang G."/>
            <person name="Liu Z."/>
            <person name="Lin R."/>
            <person name="Li E."/>
            <person name="Mao Z."/>
            <person name="Ling J."/>
            <person name="Yin W."/>
            <person name="Xie B."/>
        </authorList>
    </citation>
    <scope>NUCLEOTIDE SEQUENCE [LARGE SCALE GENOMIC DNA]</scope>
    <source>
        <strain evidence="4">PLFJ-1</strain>
    </source>
</reference>
<evidence type="ECO:0000313" key="5">
    <source>
        <dbReference type="Proteomes" id="UP000078340"/>
    </source>
</evidence>
<feature type="region of interest" description="Disordered" evidence="1">
    <location>
        <begin position="173"/>
        <end position="193"/>
    </location>
</feature>
<evidence type="ECO:0000313" key="4">
    <source>
        <dbReference type="EMBL" id="OAQ88297.1"/>
    </source>
</evidence>